<dbReference type="AlphaFoldDB" id="A0A1X2I3R4"/>
<gene>
    <name evidence="1" type="ORF">BCR42DRAFT_140402</name>
</gene>
<comment type="caution">
    <text evidence="1">The sequence shown here is derived from an EMBL/GenBank/DDBJ whole genome shotgun (WGS) entry which is preliminary data.</text>
</comment>
<keyword evidence="2" id="KW-1185">Reference proteome</keyword>
<proteinExistence type="predicted"/>
<organism evidence="1 2">
    <name type="scientific">Absidia repens</name>
    <dbReference type="NCBI Taxonomy" id="90262"/>
    <lineage>
        <taxon>Eukaryota</taxon>
        <taxon>Fungi</taxon>
        <taxon>Fungi incertae sedis</taxon>
        <taxon>Mucoromycota</taxon>
        <taxon>Mucoromycotina</taxon>
        <taxon>Mucoromycetes</taxon>
        <taxon>Mucorales</taxon>
        <taxon>Cunninghamellaceae</taxon>
        <taxon>Absidia</taxon>
    </lineage>
</organism>
<evidence type="ECO:0000313" key="2">
    <source>
        <dbReference type="Proteomes" id="UP000193560"/>
    </source>
</evidence>
<accession>A0A1X2I3R4</accession>
<evidence type="ECO:0000313" key="1">
    <source>
        <dbReference type="EMBL" id="ORZ08598.1"/>
    </source>
</evidence>
<dbReference type="EMBL" id="MCGE01000030">
    <property type="protein sequence ID" value="ORZ08598.1"/>
    <property type="molecule type" value="Genomic_DNA"/>
</dbReference>
<dbReference type="OrthoDB" id="2400951at2759"/>
<name>A0A1X2I3R4_9FUNG</name>
<sequence>MAATMTQCALRHPRKNFPSRYAALRKTDLLDGLDSFRSRDTDSWSVIATIDDQESVISAQGTSGGLVGPF</sequence>
<protein>
    <submittedName>
        <fullName evidence="1">Uncharacterized protein</fullName>
    </submittedName>
</protein>
<reference evidence="1 2" key="1">
    <citation type="submission" date="2016-07" db="EMBL/GenBank/DDBJ databases">
        <title>Pervasive Adenine N6-methylation of Active Genes in Fungi.</title>
        <authorList>
            <consortium name="DOE Joint Genome Institute"/>
            <person name="Mondo S.J."/>
            <person name="Dannebaum R.O."/>
            <person name="Kuo R.C."/>
            <person name="Labutti K."/>
            <person name="Haridas S."/>
            <person name="Kuo A."/>
            <person name="Salamov A."/>
            <person name="Ahrendt S.R."/>
            <person name="Lipzen A."/>
            <person name="Sullivan W."/>
            <person name="Andreopoulos W.B."/>
            <person name="Clum A."/>
            <person name="Lindquist E."/>
            <person name="Daum C."/>
            <person name="Ramamoorthy G.K."/>
            <person name="Gryganskyi A."/>
            <person name="Culley D."/>
            <person name="Magnuson J.K."/>
            <person name="James T.Y."/>
            <person name="O'Malley M.A."/>
            <person name="Stajich J.E."/>
            <person name="Spatafora J.W."/>
            <person name="Visel A."/>
            <person name="Grigoriev I.V."/>
        </authorList>
    </citation>
    <scope>NUCLEOTIDE SEQUENCE [LARGE SCALE GENOMIC DNA]</scope>
    <source>
        <strain evidence="1 2">NRRL 1336</strain>
    </source>
</reference>
<dbReference type="Proteomes" id="UP000193560">
    <property type="component" value="Unassembled WGS sequence"/>
</dbReference>